<accession>A0ABU7J3V8</accession>
<feature type="transmembrane region" description="Helical" evidence="1">
    <location>
        <begin position="55"/>
        <end position="74"/>
    </location>
</feature>
<evidence type="ECO:0000313" key="3">
    <source>
        <dbReference type="Proteomes" id="UP001336314"/>
    </source>
</evidence>
<evidence type="ECO:0000256" key="1">
    <source>
        <dbReference type="SAM" id="Phobius"/>
    </source>
</evidence>
<gene>
    <name evidence="2" type="ORF">QWY20_05875</name>
</gene>
<evidence type="ECO:0000313" key="2">
    <source>
        <dbReference type="EMBL" id="MEE2000975.1"/>
    </source>
</evidence>
<dbReference type="EMBL" id="JAUHLI010000005">
    <property type="protein sequence ID" value="MEE2000975.1"/>
    <property type="molecule type" value="Genomic_DNA"/>
</dbReference>
<sequence length="76" mass="8210">MSDLIDVILKACAAAFKYIVIYGFIDFLVHGCGYLILKLLSFGRFPASRQHNRQACIATGFVVFVGVVAVIAVSNG</sequence>
<dbReference type="RefSeq" id="WP_330128106.1">
    <property type="nucleotide sequence ID" value="NZ_JAUHLI010000005.1"/>
</dbReference>
<keyword evidence="1" id="KW-0472">Membrane</keyword>
<name>A0ABU7J3V8_9GAMM</name>
<organism evidence="2 3">
    <name type="scientific">Alkalimonas cellulosilytica</name>
    <dbReference type="NCBI Taxonomy" id="3058395"/>
    <lineage>
        <taxon>Bacteria</taxon>
        <taxon>Pseudomonadati</taxon>
        <taxon>Pseudomonadota</taxon>
        <taxon>Gammaproteobacteria</taxon>
        <taxon>Alkalimonas</taxon>
    </lineage>
</organism>
<dbReference type="Proteomes" id="UP001336314">
    <property type="component" value="Unassembled WGS sequence"/>
</dbReference>
<keyword evidence="1" id="KW-1133">Transmembrane helix</keyword>
<protein>
    <submittedName>
        <fullName evidence="2">Uncharacterized protein</fullName>
    </submittedName>
</protein>
<feature type="transmembrane region" description="Helical" evidence="1">
    <location>
        <begin position="20"/>
        <end position="43"/>
    </location>
</feature>
<proteinExistence type="predicted"/>
<comment type="caution">
    <text evidence="2">The sequence shown here is derived from an EMBL/GenBank/DDBJ whole genome shotgun (WGS) entry which is preliminary data.</text>
</comment>
<keyword evidence="3" id="KW-1185">Reference proteome</keyword>
<reference evidence="2 3" key="1">
    <citation type="submission" date="2023-07" db="EMBL/GenBank/DDBJ databases">
        <title>Alkalimonas sp., MEB108 novel, alkaliphilic bacterium isolated from Lonar Lake, India.</title>
        <authorList>
            <person name="Joshi A."/>
            <person name="Thite S."/>
        </authorList>
    </citation>
    <scope>NUCLEOTIDE SEQUENCE [LARGE SCALE GENOMIC DNA]</scope>
    <source>
        <strain evidence="2 3">MEB108</strain>
    </source>
</reference>
<keyword evidence="1" id="KW-0812">Transmembrane</keyword>